<sequence>MISLLRRRPSTKADASLILAKHRNGFSTTITVALPLYYSRFSELARA</sequence>
<name>A0A1I5ISR2_PSUAM</name>
<gene>
    <name evidence="1" type="ORF">SAMN05216207_11254</name>
</gene>
<protein>
    <submittedName>
        <fullName evidence="1">Uncharacterized protein</fullName>
    </submittedName>
</protein>
<proteinExistence type="predicted"/>
<reference evidence="1 2" key="1">
    <citation type="submission" date="2016-10" db="EMBL/GenBank/DDBJ databases">
        <authorList>
            <person name="de Groot N.N."/>
        </authorList>
    </citation>
    <scope>NUCLEOTIDE SEQUENCE [LARGE SCALE GENOMIC DNA]</scope>
    <source>
        <strain evidence="1 2">CGMCC 4.1877</strain>
    </source>
</reference>
<dbReference type="EMBL" id="FOUY01000125">
    <property type="protein sequence ID" value="SFO63226.1"/>
    <property type="molecule type" value="Genomic_DNA"/>
</dbReference>
<accession>A0A1I5ISR2</accession>
<evidence type="ECO:0000313" key="1">
    <source>
        <dbReference type="EMBL" id="SFO63226.1"/>
    </source>
</evidence>
<dbReference type="AlphaFoldDB" id="A0A1I5ISR2"/>
<evidence type="ECO:0000313" key="2">
    <source>
        <dbReference type="Proteomes" id="UP000199614"/>
    </source>
</evidence>
<keyword evidence="2" id="KW-1185">Reference proteome</keyword>
<dbReference type="Proteomes" id="UP000199614">
    <property type="component" value="Unassembled WGS sequence"/>
</dbReference>
<organism evidence="1 2">
    <name type="scientific">Pseudonocardia ammonioxydans</name>
    <dbReference type="NCBI Taxonomy" id="260086"/>
    <lineage>
        <taxon>Bacteria</taxon>
        <taxon>Bacillati</taxon>
        <taxon>Actinomycetota</taxon>
        <taxon>Actinomycetes</taxon>
        <taxon>Pseudonocardiales</taxon>
        <taxon>Pseudonocardiaceae</taxon>
        <taxon>Pseudonocardia</taxon>
    </lineage>
</organism>